<evidence type="ECO:0000259" key="8">
    <source>
        <dbReference type="PROSITE" id="PS51296"/>
    </source>
</evidence>
<dbReference type="InterPro" id="IPR005805">
    <property type="entry name" value="Rieske_Fe-S_prot_C"/>
</dbReference>
<evidence type="ECO:0000313" key="10">
    <source>
        <dbReference type="Proteomes" id="UP001371218"/>
    </source>
</evidence>
<dbReference type="PROSITE" id="PS51296">
    <property type="entry name" value="RIESKE"/>
    <property type="match status" value="1"/>
</dbReference>
<evidence type="ECO:0000256" key="3">
    <source>
        <dbReference type="ARBA" id="ARBA00023004"/>
    </source>
</evidence>
<keyword evidence="10" id="KW-1185">Reference proteome</keyword>
<dbReference type="InterPro" id="IPR014349">
    <property type="entry name" value="Rieske_Fe-S_prot"/>
</dbReference>
<keyword evidence="5" id="KW-1015">Disulfide bond</keyword>
<dbReference type="InterPro" id="IPR019546">
    <property type="entry name" value="TAT_signal_bac_arc"/>
</dbReference>
<keyword evidence="2" id="KW-0479">Metal-binding</keyword>
<protein>
    <submittedName>
        <fullName evidence="9">Arsenate reductase (Azurin) small subunit</fullName>
        <ecNumber evidence="9">1.20.9.1</ecNumber>
    </submittedName>
</protein>
<evidence type="ECO:0000256" key="6">
    <source>
        <dbReference type="ARBA" id="ARBA00034078"/>
    </source>
</evidence>
<evidence type="ECO:0000256" key="2">
    <source>
        <dbReference type="ARBA" id="ARBA00022723"/>
    </source>
</evidence>
<sequence>MVDKSSRRGFLRTTAAGGMAALTGTRSDAASGKQPNAPLVSNESPISRGYPIFPIAQASELNTSASAVFHYPDKDSPCLLIKTGDAVPGGVGPGRDIVAYSAMCTHMGCLVAYDADTRTLKCPCHFSVFDPDQCGQMVCGQATENLPQIELRFDDSSGRISAVGIRGSLYGRVSNLL</sequence>
<dbReference type="InterPro" id="IPR014067">
    <property type="entry name" value="AioB/IdrB_ssu"/>
</dbReference>
<dbReference type="EMBL" id="JBBUTG010000010">
    <property type="protein sequence ID" value="MEK8032498.1"/>
    <property type="molecule type" value="Genomic_DNA"/>
</dbReference>
<dbReference type="InterPro" id="IPR006311">
    <property type="entry name" value="TAT_signal"/>
</dbReference>
<comment type="caution">
    <text evidence="9">The sequence shown here is derived from an EMBL/GenBank/DDBJ whole genome shotgun (WGS) entry which is preliminary data.</text>
</comment>
<feature type="region of interest" description="Disordered" evidence="7">
    <location>
        <begin position="22"/>
        <end position="43"/>
    </location>
</feature>
<dbReference type="Pfam" id="PF00355">
    <property type="entry name" value="Rieske"/>
    <property type="match status" value="1"/>
</dbReference>
<dbReference type="PROSITE" id="PS51318">
    <property type="entry name" value="TAT"/>
    <property type="match status" value="1"/>
</dbReference>
<dbReference type="InterPro" id="IPR017941">
    <property type="entry name" value="Rieske_2Fe-2S"/>
</dbReference>
<dbReference type="EC" id="1.20.9.1" evidence="9"/>
<accession>A0ABU9BRB4</accession>
<keyword evidence="9" id="KW-0560">Oxidoreductase</keyword>
<proteinExistence type="predicted"/>
<evidence type="ECO:0000256" key="7">
    <source>
        <dbReference type="SAM" id="MobiDB-lite"/>
    </source>
</evidence>
<dbReference type="NCBIfam" id="TIGR01409">
    <property type="entry name" value="TAT_signal_seq"/>
    <property type="match status" value="1"/>
</dbReference>
<name>A0ABU9BRB4_9BURK</name>
<dbReference type="Proteomes" id="UP001371218">
    <property type="component" value="Unassembled WGS sequence"/>
</dbReference>
<keyword evidence="4" id="KW-0411">Iron-sulfur</keyword>
<feature type="domain" description="Rieske" evidence="8">
    <location>
        <begin position="84"/>
        <end position="160"/>
    </location>
</feature>
<evidence type="ECO:0000256" key="5">
    <source>
        <dbReference type="ARBA" id="ARBA00023157"/>
    </source>
</evidence>
<dbReference type="NCBIfam" id="TIGR02694">
    <property type="entry name" value="arsenite_ox_S"/>
    <property type="match status" value="1"/>
</dbReference>
<dbReference type="RefSeq" id="WP_341426909.1">
    <property type="nucleotide sequence ID" value="NZ_JBBUTG010000010.1"/>
</dbReference>
<organism evidence="9 10">
    <name type="scientific">Ideonella lacteola</name>
    <dbReference type="NCBI Taxonomy" id="2984193"/>
    <lineage>
        <taxon>Bacteria</taxon>
        <taxon>Pseudomonadati</taxon>
        <taxon>Pseudomonadota</taxon>
        <taxon>Betaproteobacteria</taxon>
        <taxon>Burkholderiales</taxon>
        <taxon>Sphaerotilaceae</taxon>
        <taxon>Ideonella</taxon>
    </lineage>
</organism>
<evidence type="ECO:0000256" key="1">
    <source>
        <dbReference type="ARBA" id="ARBA00022714"/>
    </source>
</evidence>
<keyword evidence="1" id="KW-0001">2Fe-2S</keyword>
<gene>
    <name evidence="9" type="ORF">AACH06_16865</name>
</gene>
<dbReference type="Gene3D" id="2.102.10.10">
    <property type="entry name" value="Rieske [2Fe-2S] iron-sulphur domain"/>
    <property type="match status" value="1"/>
</dbReference>
<evidence type="ECO:0000256" key="4">
    <source>
        <dbReference type="ARBA" id="ARBA00023014"/>
    </source>
</evidence>
<dbReference type="PANTHER" id="PTHR10134">
    <property type="entry name" value="CYTOCHROME B-C1 COMPLEX SUBUNIT RIESKE, MITOCHONDRIAL"/>
    <property type="match status" value="1"/>
</dbReference>
<dbReference type="GO" id="GO:0050611">
    <property type="term" value="F:arsenate reductase (azurin) activity"/>
    <property type="evidence" value="ECO:0007669"/>
    <property type="project" value="UniProtKB-EC"/>
</dbReference>
<comment type="cofactor">
    <cofactor evidence="6">
        <name>[2Fe-2S] cluster</name>
        <dbReference type="ChEBI" id="CHEBI:190135"/>
    </cofactor>
</comment>
<dbReference type="InterPro" id="IPR036922">
    <property type="entry name" value="Rieske_2Fe-2S_sf"/>
</dbReference>
<dbReference type="SUPFAM" id="SSF50022">
    <property type="entry name" value="ISP domain"/>
    <property type="match status" value="1"/>
</dbReference>
<dbReference type="PRINTS" id="PR00162">
    <property type="entry name" value="RIESKE"/>
</dbReference>
<evidence type="ECO:0000313" key="9">
    <source>
        <dbReference type="EMBL" id="MEK8032498.1"/>
    </source>
</evidence>
<keyword evidence="3" id="KW-0408">Iron</keyword>
<reference evidence="9 10" key="1">
    <citation type="submission" date="2024-04" db="EMBL/GenBank/DDBJ databases">
        <title>Novel species of the genus Ideonella isolated from streams.</title>
        <authorList>
            <person name="Lu H."/>
        </authorList>
    </citation>
    <scope>NUCLEOTIDE SEQUENCE [LARGE SCALE GENOMIC DNA]</scope>
    <source>
        <strain evidence="9 10">DXS29W</strain>
    </source>
</reference>